<dbReference type="InterPro" id="IPR010920">
    <property type="entry name" value="LSM_dom_sf"/>
</dbReference>
<comment type="subcellular location">
    <subcellularLocation>
        <location evidence="1">Cell membrane</location>
        <topology evidence="1">Multi-pass membrane protein</topology>
    </subcellularLocation>
</comment>
<sequence length="290" mass="32130">MQQLEKLIDHRDRVQKLYDKAYDWVLDNGPNIIAGLIILFVGLWLIRILKNRIRAQMSKREIHSSLQPFFLSVSIIGLNILLIVSVMQIMGIGISLFTTVLGAFTVAAGLALSGTFQNFAGGILILLLKPFELDDSILAQGQDGKVVSIQIFYTVLLTADNKTVIIPNGKLFNEVITNVTREGKRRVDFELKLEYAADVDEVKKVIYNAIENTANILEAPKPNVGVFALELDGVRYTVRVWAQASDFLSTKLELQERVVKELKAAGVKLPGIISPVTPPAEAREPASDNM</sequence>
<dbReference type="InterPro" id="IPR011066">
    <property type="entry name" value="MscS_channel_C_sf"/>
</dbReference>
<evidence type="ECO:0000256" key="6">
    <source>
        <dbReference type="ARBA" id="ARBA00023136"/>
    </source>
</evidence>
<feature type="transmembrane region" description="Helical" evidence="7">
    <location>
        <begin position="69"/>
        <end position="97"/>
    </location>
</feature>
<dbReference type="InterPro" id="IPR011014">
    <property type="entry name" value="MscS_channel_TM-2"/>
</dbReference>
<accession>A0A7D4Q7N1</accession>
<keyword evidence="11" id="KW-1185">Reference proteome</keyword>
<protein>
    <submittedName>
        <fullName evidence="10">Mechanosensitive ion channel</fullName>
    </submittedName>
</protein>
<reference evidence="10 11" key="1">
    <citation type="submission" date="2020-05" db="EMBL/GenBank/DDBJ databases">
        <title>Mucilaginibacter mali sp. nov.</title>
        <authorList>
            <person name="Kim H.S."/>
            <person name="Lee K.C."/>
            <person name="Suh M.K."/>
            <person name="Kim J.-S."/>
            <person name="Han K.-I."/>
            <person name="Eom M.K."/>
            <person name="Shin Y.K."/>
            <person name="Lee J.-S."/>
        </authorList>
    </citation>
    <scope>NUCLEOTIDE SEQUENCE [LARGE SCALE GENOMIC DNA]</scope>
    <source>
        <strain evidence="10 11">G2-14</strain>
    </source>
</reference>
<dbReference type="AlphaFoldDB" id="A0A7D4Q7N1"/>
<dbReference type="PANTHER" id="PTHR30221">
    <property type="entry name" value="SMALL-CONDUCTANCE MECHANOSENSITIVE CHANNEL"/>
    <property type="match status" value="1"/>
</dbReference>
<dbReference type="Gene3D" id="1.10.287.1260">
    <property type="match status" value="1"/>
</dbReference>
<evidence type="ECO:0000256" key="3">
    <source>
        <dbReference type="ARBA" id="ARBA00022475"/>
    </source>
</evidence>
<comment type="similarity">
    <text evidence="2">Belongs to the MscS (TC 1.A.23) family.</text>
</comment>
<dbReference type="InterPro" id="IPR049278">
    <property type="entry name" value="MS_channel_C"/>
</dbReference>
<evidence type="ECO:0000256" key="1">
    <source>
        <dbReference type="ARBA" id="ARBA00004651"/>
    </source>
</evidence>
<dbReference type="GO" id="GO:0008381">
    <property type="term" value="F:mechanosensitive monoatomic ion channel activity"/>
    <property type="evidence" value="ECO:0007669"/>
    <property type="project" value="InterPro"/>
</dbReference>
<dbReference type="EMBL" id="CP054139">
    <property type="protein sequence ID" value="QKJ28284.1"/>
    <property type="molecule type" value="Genomic_DNA"/>
</dbReference>
<dbReference type="PANTHER" id="PTHR30221:SF8">
    <property type="entry name" value="SMALL-CONDUCTANCE MECHANOSENSITIVE CHANNEL"/>
    <property type="match status" value="1"/>
</dbReference>
<dbReference type="InterPro" id="IPR006685">
    <property type="entry name" value="MscS_channel_2nd"/>
</dbReference>
<dbReference type="Pfam" id="PF00924">
    <property type="entry name" value="MS_channel_2nd"/>
    <property type="match status" value="1"/>
</dbReference>
<proteinExistence type="inferred from homology"/>
<dbReference type="InterPro" id="IPR045275">
    <property type="entry name" value="MscS_archaea/bacteria_type"/>
</dbReference>
<evidence type="ECO:0000259" key="9">
    <source>
        <dbReference type="Pfam" id="PF21082"/>
    </source>
</evidence>
<dbReference type="Proteomes" id="UP000505355">
    <property type="component" value="Chromosome"/>
</dbReference>
<dbReference type="Pfam" id="PF05552">
    <property type="entry name" value="MS_channel_1st_1"/>
    <property type="match status" value="1"/>
</dbReference>
<evidence type="ECO:0000313" key="11">
    <source>
        <dbReference type="Proteomes" id="UP000505355"/>
    </source>
</evidence>
<evidence type="ECO:0000256" key="2">
    <source>
        <dbReference type="ARBA" id="ARBA00008017"/>
    </source>
</evidence>
<dbReference type="KEGG" id="mmab:HQ865_00425"/>
<feature type="transmembrane region" description="Helical" evidence="7">
    <location>
        <begin position="32"/>
        <end position="49"/>
    </location>
</feature>
<dbReference type="SUPFAM" id="SSF50182">
    <property type="entry name" value="Sm-like ribonucleoproteins"/>
    <property type="match status" value="1"/>
</dbReference>
<feature type="domain" description="Mechanosensitive ion channel MscS" evidence="8">
    <location>
        <begin position="115"/>
        <end position="181"/>
    </location>
</feature>
<dbReference type="InterPro" id="IPR023408">
    <property type="entry name" value="MscS_beta-dom_sf"/>
</dbReference>
<evidence type="ECO:0000259" key="8">
    <source>
        <dbReference type="Pfam" id="PF00924"/>
    </source>
</evidence>
<feature type="domain" description="Mechanosensitive ion channel MscS C-terminal" evidence="9">
    <location>
        <begin position="188"/>
        <end position="268"/>
    </location>
</feature>
<organism evidence="10 11">
    <name type="scientific">Mucilaginibacter mali</name>
    <dbReference type="NCBI Taxonomy" id="2740462"/>
    <lineage>
        <taxon>Bacteria</taxon>
        <taxon>Pseudomonadati</taxon>
        <taxon>Bacteroidota</taxon>
        <taxon>Sphingobacteriia</taxon>
        <taxon>Sphingobacteriales</taxon>
        <taxon>Sphingobacteriaceae</taxon>
        <taxon>Mucilaginibacter</taxon>
    </lineage>
</organism>
<dbReference type="GO" id="GO:0005886">
    <property type="term" value="C:plasma membrane"/>
    <property type="evidence" value="ECO:0007669"/>
    <property type="project" value="UniProtKB-SubCell"/>
</dbReference>
<keyword evidence="6 7" id="KW-0472">Membrane</keyword>
<gene>
    <name evidence="10" type="ORF">HQ865_00425</name>
</gene>
<feature type="transmembrane region" description="Helical" evidence="7">
    <location>
        <begin position="103"/>
        <end position="128"/>
    </location>
</feature>
<keyword evidence="5 7" id="KW-1133">Transmembrane helix</keyword>
<evidence type="ECO:0000256" key="4">
    <source>
        <dbReference type="ARBA" id="ARBA00022692"/>
    </source>
</evidence>
<dbReference type="SUPFAM" id="SSF82861">
    <property type="entry name" value="Mechanosensitive channel protein MscS (YggB), transmembrane region"/>
    <property type="match status" value="1"/>
</dbReference>
<name>A0A7D4Q7N1_9SPHI</name>
<dbReference type="Gene3D" id="3.30.70.100">
    <property type="match status" value="1"/>
</dbReference>
<dbReference type="Gene3D" id="2.30.30.60">
    <property type="match status" value="1"/>
</dbReference>
<evidence type="ECO:0000313" key="10">
    <source>
        <dbReference type="EMBL" id="QKJ28284.1"/>
    </source>
</evidence>
<dbReference type="InterPro" id="IPR008910">
    <property type="entry name" value="MSC_TM_helix"/>
</dbReference>
<dbReference type="SUPFAM" id="SSF82689">
    <property type="entry name" value="Mechanosensitive channel protein MscS (YggB), C-terminal domain"/>
    <property type="match status" value="1"/>
</dbReference>
<evidence type="ECO:0000256" key="7">
    <source>
        <dbReference type="SAM" id="Phobius"/>
    </source>
</evidence>
<dbReference type="Pfam" id="PF21082">
    <property type="entry name" value="MS_channel_3rd"/>
    <property type="match status" value="1"/>
</dbReference>
<dbReference type="RefSeq" id="WP_173412986.1">
    <property type="nucleotide sequence ID" value="NZ_CP054139.1"/>
</dbReference>
<evidence type="ECO:0000256" key="5">
    <source>
        <dbReference type="ARBA" id="ARBA00022989"/>
    </source>
</evidence>
<keyword evidence="4 7" id="KW-0812">Transmembrane</keyword>
<keyword evidence="3" id="KW-1003">Cell membrane</keyword>